<reference evidence="3 4" key="1">
    <citation type="submission" date="2017-11" db="EMBL/GenBank/DDBJ databases">
        <title>De-novo sequencing of pomegranate (Punica granatum L.) genome.</title>
        <authorList>
            <person name="Akparov Z."/>
            <person name="Amiraslanov A."/>
            <person name="Hajiyeva S."/>
            <person name="Abbasov M."/>
            <person name="Kaur K."/>
            <person name="Hamwieh A."/>
            <person name="Solovyev V."/>
            <person name="Salamov A."/>
            <person name="Braich B."/>
            <person name="Kosarev P."/>
            <person name="Mahmoud A."/>
            <person name="Hajiyev E."/>
            <person name="Babayeva S."/>
            <person name="Izzatullayeva V."/>
            <person name="Mammadov A."/>
            <person name="Mammadov A."/>
            <person name="Sharifova S."/>
            <person name="Ojaghi J."/>
            <person name="Eynullazada K."/>
            <person name="Bayramov B."/>
            <person name="Abdulazimova A."/>
            <person name="Shahmuradov I."/>
        </authorList>
    </citation>
    <scope>NUCLEOTIDE SEQUENCE [LARGE SCALE GENOMIC DNA]</scope>
    <source>
        <strain evidence="4">cv. AG2017</strain>
        <tissue evidence="3">Leaf</tissue>
    </source>
</reference>
<feature type="domain" description="Reverse transcriptase Ty1/copia-type" evidence="2">
    <location>
        <begin position="140"/>
        <end position="382"/>
    </location>
</feature>
<dbReference type="PANTHER" id="PTHR11439:SF450">
    <property type="entry name" value="REVERSE TRANSCRIPTASE TY1_COPIA-TYPE DOMAIN-CONTAINING PROTEIN"/>
    <property type="match status" value="1"/>
</dbReference>
<dbReference type="AlphaFoldDB" id="A0A2I0IK36"/>
<keyword evidence="4" id="KW-1185">Reference proteome</keyword>
<evidence type="ECO:0000256" key="1">
    <source>
        <dbReference type="SAM" id="MobiDB-lite"/>
    </source>
</evidence>
<comment type="caution">
    <text evidence="3">The sequence shown here is derived from an EMBL/GenBank/DDBJ whole genome shotgun (WGS) entry which is preliminary data.</text>
</comment>
<dbReference type="EMBL" id="PGOL01002910">
    <property type="protein sequence ID" value="PKI44367.1"/>
    <property type="molecule type" value="Genomic_DNA"/>
</dbReference>
<dbReference type="Pfam" id="PF07727">
    <property type="entry name" value="RVT_2"/>
    <property type="match status" value="1"/>
</dbReference>
<feature type="compositionally biased region" description="Polar residues" evidence="1">
    <location>
        <begin position="28"/>
        <end position="38"/>
    </location>
</feature>
<accession>A0A2I0IK36</accession>
<dbReference type="STRING" id="22663.A0A2I0IK36"/>
<feature type="compositionally biased region" description="Polar residues" evidence="1">
    <location>
        <begin position="1"/>
        <end position="10"/>
    </location>
</feature>
<protein>
    <recommendedName>
        <fullName evidence="2">Reverse transcriptase Ty1/copia-type domain-containing protein</fullName>
    </recommendedName>
</protein>
<evidence type="ECO:0000313" key="3">
    <source>
        <dbReference type="EMBL" id="PKI44367.1"/>
    </source>
</evidence>
<feature type="non-terminal residue" evidence="3">
    <location>
        <position position="1"/>
    </location>
</feature>
<feature type="compositionally biased region" description="Pro residues" evidence="1">
    <location>
        <begin position="63"/>
        <end position="80"/>
    </location>
</feature>
<proteinExistence type="predicted"/>
<dbReference type="InterPro" id="IPR043502">
    <property type="entry name" value="DNA/RNA_pol_sf"/>
</dbReference>
<sequence length="584" mass="64580">SLPRVTSSTHEAWDPTIPPIFQVPITHGSHTLLSQEQGSGDAAAATSSTSSSSNIDSEVSPPILSPSPAPPSLPPPPPHPSRPHPMITRSKNNIFKPKQLHLTTKHPLPESLEPTCVSQALRDSKWRLAMSEEFNALVKNHTWDLVPASKRQNIIGCKWVFRIKRNADGSINRYKARLVAKGFHQRPGLDYTETFSPVIKPTTIRVVLSLAVSSGWPIRQLDVSNAFLHGSIDEEVYMVQPPGFVDSNHPTHVCRLRKALYGLKQAPRAWYRALKNFLMDYGFMTSKSDASLFVFTSGNTWIYFLVYVDDLLVTGNDSTAVQQLINALSSRFSIKDLGMLHYFLGVEAAPTSTGLFLSQHKYIRELLERTDMAGAKEVNTPMSCSASLLLHDGSPPADATEFRRVVGSLQYLSLTRPDIAFSVNKLSQYMHAPTQNHWTAVKRLLRYLKQTIFHGLHIKRQSSITLKAYSDADWAGDKDDRVSTSGYLVYLGANPISWSSKKQRSVARSSTEAEYRAVATTAAELAWVQSLLQELGVSSSSPTIYCDNIGVTSSCSQLLGKGLYHIHGPQPACIAYLNPGPIIF</sequence>
<dbReference type="InterPro" id="IPR013103">
    <property type="entry name" value="RVT_2"/>
</dbReference>
<dbReference type="CDD" id="cd09272">
    <property type="entry name" value="RNase_HI_RT_Ty1"/>
    <property type="match status" value="1"/>
</dbReference>
<dbReference type="SUPFAM" id="SSF56672">
    <property type="entry name" value="DNA/RNA polymerases"/>
    <property type="match status" value="1"/>
</dbReference>
<name>A0A2I0IK36_PUNGR</name>
<gene>
    <name evidence="3" type="ORF">CRG98_035241</name>
</gene>
<organism evidence="3 4">
    <name type="scientific">Punica granatum</name>
    <name type="common">Pomegranate</name>
    <dbReference type="NCBI Taxonomy" id="22663"/>
    <lineage>
        <taxon>Eukaryota</taxon>
        <taxon>Viridiplantae</taxon>
        <taxon>Streptophyta</taxon>
        <taxon>Embryophyta</taxon>
        <taxon>Tracheophyta</taxon>
        <taxon>Spermatophyta</taxon>
        <taxon>Magnoliopsida</taxon>
        <taxon>eudicotyledons</taxon>
        <taxon>Gunneridae</taxon>
        <taxon>Pentapetalae</taxon>
        <taxon>rosids</taxon>
        <taxon>malvids</taxon>
        <taxon>Myrtales</taxon>
        <taxon>Lythraceae</taxon>
        <taxon>Punica</taxon>
    </lineage>
</organism>
<feature type="compositionally biased region" description="Low complexity" evidence="1">
    <location>
        <begin position="42"/>
        <end position="53"/>
    </location>
</feature>
<evidence type="ECO:0000259" key="2">
    <source>
        <dbReference type="Pfam" id="PF07727"/>
    </source>
</evidence>
<evidence type="ECO:0000313" key="4">
    <source>
        <dbReference type="Proteomes" id="UP000233551"/>
    </source>
</evidence>
<feature type="region of interest" description="Disordered" evidence="1">
    <location>
        <begin position="1"/>
        <end position="89"/>
    </location>
</feature>
<dbReference type="PANTHER" id="PTHR11439">
    <property type="entry name" value="GAG-POL-RELATED RETROTRANSPOSON"/>
    <property type="match status" value="1"/>
</dbReference>
<dbReference type="Proteomes" id="UP000233551">
    <property type="component" value="Unassembled WGS sequence"/>
</dbReference>